<keyword evidence="8 10" id="KW-0472">Membrane</keyword>
<keyword evidence="4" id="KW-1000">Mitochondrion outer membrane</keyword>
<dbReference type="EMBL" id="KB446536">
    <property type="protein sequence ID" value="EME47859.1"/>
    <property type="molecule type" value="Genomic_DNA"/>
</dbReference>
<sequence length="49" mass="5355">MFGGPPPPPSAEELRQQELLATATMYQFGIIATLLYFSPFAVDAVKKLV</sequence>
<keyword evidence="2" id="KW-0813">Transport</keyword>
<dbReference type="Proteomes" id="UP000016933">
    <property type="component" value="Unassembled WGS sequence"/>
</dbReference>
<keyword evidence="3 10" id="KW-0812">Transmembrane</keyword>
<protein>
    <submittedName>
        <fullName evidence="11">Uncharacterized protein</fullName>
    </submittedName>
</protein>
<gene>
    <name evidence="11" type="ORF">DOTSEDRAFT_21595</name>
</gene>
<dbReference type="GO" id="GO:0005741">
    <property type="term" value="C:mitochondrial outer membrane"/>
    <property type="evidence" value="ECO:0007669"/>
    <property type="project" value="UniProtKB-SubCell"/>
</dbReference>
<evidence type="ECO:0000256" key="10">
    <source>
        <dbReference type="SAM" id="Phobius"/>
    </source>
</evidence>
<dbReference type="GO" id="GO:0006626">
    <property type="term" value="P:protein targeting to mitochondrion"/>
    <property type="evidence" value="ECO:0007669"/>
    <property type="project" value="UniProtKB-ARBA"/>
</dbReference>
<feature type="transmembrane region" description="Helical" evidence="10">
    <location>
        <begin position="20"/>
        <end position="42"/>
    </location>
</feature>
<evidence type="ECO:0000256" key="2">
    <source>
        <dbReference type="ARBA" id="ARBA00022448"/>
    </source>
</evidence>
<evidence type="ECO:0000256" key="5">
    <source>
        <dbReference type="ARBA" id="ARBA00022927"/>
    </source>
</evidence>
<comment type="subcellular location">
    <subcellularLocation>
        <location evidence="1">Mitochondrion outer membrane</location>
        <topology evidence="1">Single-pass membrane protein</topology>
    </subcellularLocation>
</comment>
<comment type="similarity">
    <text evidence="9">Belongs to the Tom5 family.</text>
</comment>
<accession>N1Q047</accession>
<dbReference type="eggNOG" id="ENOG502T67P">
    <property type="taxonomic scope" value="Eukaryota"/>
</dbReference>
<keyword evidence="5" id="KW-0653">Protein transport</keyword>
<keyword evidence="6 10" id="KW-1133">Transmembrane helix</keyword>
<dbReference type="InterPro" id="IPR019603">
    <property type="entry name" value="Tom5"/>
</dbReference>
<proteinExistence type="inferred from homology"/>
<keyword evidence="7" id="KW-0496">Mitochondrion</keyword>
<evidence type="ECO:0000256" key="8">
    <source>
        <dbReference type="ARBA" id="ARBA00023136"/>
    </source>
</evidence>
<evidence type="ECO:0000256" key="9">
    <source>
        <dbReference type="ARBA" id="ARBA00025716"/>
    </source>
</evidence>
<dbReference type="AlphaFoldDB" id="N1Q047"/>
<evidence type="ECO:0000256" key="3">
    <source>
        <dbReference type="ARBA" id="ARBA00022692"/>
    </source>
</evidence>
<dbReference type="HOGENOM" id="CLU_209440_1_1_1"/>
<evidence type="ECO:0000256" key="1">
    <source>
        <dbReference type="ARBA" id="ARBA00004572"/>
    </source>
</evidence>
<reference evidence="11 12" key="2">
    <citation type="journal article" date="2012" name="PLoS Pathog.">
        <title>Diverse lifestyles and strategies of plant pathogenesis encoded in the genomes of eighteen Dothideomycetes fungi.</title>
        <authorList>
            <person name="Ohm R.A."/>
            <person name="Feau N."/>
            <person name="Henrissat B."/>
            <person name="Schoch C.L."/>
            <person name="Horwitz B.A."/>
            <person name="Barry K.W."/>
            <person name="Condon B.J."/>
            <person name="Copeland A.C."/>
            <person name="Dhillon B."/>
            <person name="Glaser F."/>
            <person name="Hesse C.N."/>
            <person name="Kosti I."/>
            <person name="LaButti K."/>
            <person name="Lindquist E.A."/>
            <person name="Lucas S."/>
            <person name="Salamov A.A."/>
            <person name="Bradshaw R.E."/>
            <person name="Ciuffetti L."/>
            <person name="Hamelin R.C."/>
            <person name="Kema G.H.J."/>
            <person name="Lawrence C."/>
            <person name="Scott J.A."/>
            <person name="Spatafora J.W."/>
            <person name="Turgeon B.G."/>
            <person name="de Wit P.J.G.M."/>
            <person name="Zhong S."/>
            <person name="Goodwin S.B."/>
            <person name="Grigoriev I.V."/>
        </authorList>
    </citation>
    <scope>NUCLEOTIDE SEQUENCE [LARGE SCALE GENOMIC DNA]</scope>
    <source>
        <strain evidence="12">NZE10 / CBS 128990</strain>
    </source>
</reference>
<dbReference type="OrthoDB" id="4150500at2759"/>
<evidence type="ECO:0000313" key="12">
    <source>
        <dbReference type="Proteomes" id="UP000016933"/>
    </source>
</evidence>
<evidence type="ECO:0000256" key="6">
    <source>
        <dbReference type="ARBA" id="ARBA00022989"/>
    </source>
</evidence>
<reference evidence="12" key="1">
    <citation type="journal article" date="2012" name="PLoS Genet.">
        <title>The genomes of the fungal plant pathogens Cladosporium fulvum and Dothistroma septosporum reveal adaptation to different hosts and lifestyles but also signatures of common ancestry.</title>
        <authorList>
            <person name="de Wit P.J.G.M."/>
            <person name="van der Burgt A."/>
            <person name="Oekmen B."/>
            <person name="Stergiopoulos I."/>
            <person name="Abd-Elsalam K.A."/>
            <person name="Aerts A.L."/>
            <person name="Bahkali A.H."/>
            <person name="Beenen H.G."/>
            <person name="Chettri P."/>
            <person name="Cox M.P."/>
            <person name="Datema E."/>
            <person name="de Vries R.P."/>
            <person name="Dhillon B."/>
            <person name="Ganley A.R."/>
            <person name="Griffiths S.A."/>
            <person name="Guo Y."/>
            <person name="Hamelin R.C."/>
            <person name="Henrissat B."/>
            <person name="Kabir M.S."/>
            <person name="Jashni M.K."/>
            <person name="Kema G."/>
            <person name="Klaubauf S."/>
            <person name="Lapidus A."/>
            <person name="Levasseur A."/>
            <person name="Lindquist E."/>
            <person name="Mehrabi R."/>
            <person name="Ohm R.A."/>
            <person name="Owen T.J."/>
            <person name="Salamov A."/>
            <person name="Schwelm A."/>
            <person name="Schijlen E."/>
            <person name="Sun H."/>
            <person name="van den Burg H.A."/>
            <person name="van Ham R.C.H.J."/>
            <person name="Zhang S."/>
            <person name="Goodwin S.B."/>
            <person name="Grigoriev I.V."/>
            <person name="Collemare J."/>
            <person name="Bradshaw R.E."/>
        </authorList>
    </citation>
    <scope>NUCLEOTIDE SEQUENCE [LARGE SCALE GENOMIC DNA]</scope>
    <source>
        <strain evidence="12">NZE10 / CBS 128990</strain>
    </source>
</reference>
<evidence type="ECO:0000313" key="11">
    <source>
        <dbReference type="EMBL" id="EME47859.1"/>
    </source>
</evidence>
<dbReference type="Pfam" id="PF10642">
    <property type="entry name" value="Tom5"/>
    <property type="match status" value="1"/>
</dbReference>
<evidence type="ECO:0000256" key="4">
    <source>
        <dbReference type="ARBA" id="ARBA00022787"/>
    </source>
</evidence>
<name>N1Q047_DOTSN</name>
<keyword evidence="12" id="KW-1185">Reference proteome</keyword>
<dbReference type="GO" id="GO:0015031">
    <property type="term" value="P:protein transport"/>
    <property type="evidence" value="ECO:0007669"/>
    <property type="project" value="UniProtKB-KW"/>
</dbReference>
<evidence type="ECO:0000256" key="7">
    <source>
        <dbReference type="ARBA" id="ARBA00023128"/>
    </source>
</evidence>
<organism evidence="11 12">
    <name type="scientific">Dothistroma septosporum (strain NZE10 / CBS 128990)</name>
    <name type="common">Red band needle blight fungus</name>
    <name type="synonym">Mycosphaerella pini</name>
    <dbReference type="NCBI Taxonomy" id="675120"/>
    <lineage>
        <taxon>Eukaryota</taxon>
        <taxon>Fungi</taxon>
        <taxon>Dikarya</taxon>
        <taxon>Ascomycota</taxon>
        <taxon>Pezizomycotina</taxon>
        <taxon>Dothideomycetes</taxon>
        <taxon>Dothideomycetidae</taxon>
        <taxon>Mycosphaerellales</taxon>
        <taxon>Mycosphaerellaceae</taxon>
        <taxon>Dothistroma</taxon>
    </lineage>
</organism>